<evidence type="ECO:0000256" key="11">
    <source>
        <dbReference type="ARBA" id="ARBA00023180"/>
    </source>
</evidence>
<evidence type="ECO:0000256" key="4">
    <source>
        <dbReference type="ARBA" id="ARBA00020830"/>
    </source>
</evidence>
<dbReference type="CDD" id="cd16024">
    <property type="entry name" value="GPI_EPT_2"/>
    <property type="match status" value="1"/>
</dbReference>
<accession>A0AAI9T030</accession>
<comment type="caution">
    <text evidence="14">The sequence shown here is derived from an EMBL/GenBank/DDBJ whole genome shotgun (WGS) entry which is preliminary data.</text>
</comment>
<evidence type="ECO:0000256" key="1">
    <source>
        <dbReference type="ARBA" id="ARBA00004477"/>
    </source>
</evidence>
<dbReference type="SUPFAM" id="SSF53649">
    <property type="entry name" value="Alkaline phosphatase-like"/>
    <property type="match status" value="1"/>
</dbReference>
<dbReference type="InterPro" id="IPR037674">
    <property type="entry name" value="PIG-G_N"/>
</dbReference>
<evidence type="ECO:0000256" key="12">
    <source>
        <dbReference type="RuleBase" id="RU367106"/>
    </source>
</evidence>
<keyword evidence="5 12" id="KW-0337">GPI-anchor biosynthesis</keyword>
<evidence type="ECO:0000259" key="13">
    <source>
        <dbReference type="Pfam" id="PF19316"/>
    </source>
</evidence>
<feature type="transmembrane region" description="Helical" evidence="12">
    <location>
        <begin position="476"/>
        <end position="495"/>
    </location>
</feature>
<evidence type="ECO:0000256" key="7">
    <source>
        <dbReference type="ARBA" id="ARBA00022692"/>
    </source>
</evidence>
<dbReference type="GO" id="GO:0006506">
    <property type="term" value="P:GPI anchor biosynthetic process"/>
    <property type="evidence" value="ECO:0007669"/>
    <property type="project" value="UniProtKB-KW"/>
</dbReference>
<evidence type="ECO:0000313" key="14">
    <source>
        <dbReference type="EMBL" id="KAI3406388.2"/>
    </source>
</evidence>
<proteinExistence type="inferred from homology"/>
<feature type="transmembrane region" description="Helical" evidence="12">
    <location>
        <begin position="860"/>
        <end position="879"/>
    </location>
</feature>
<dbReference type="Pfam" id="PF01663">
    <property type="entry name" value="Phosphodiest"/>
    <property type="match status" value="1"/>
</dbReference>
<evidence type="ECO:0000256" key="10">
    <source>
        <dbReference type="ARBA" id="ARBA00023136"/>
    </source>
</evidence>
<reference evidence="14" key="1">
    <citation type="journal article" date="2022" name="DNA Res.">
        <title>Genome analysis of five recently described species of the CUG-Ser clade uncovers Candida theae as a new hybrid lineage with pathogenic potential in the Candida parapsilosis species complex.</title>
        <authorList>
            <person name="Mixao V."/>
            <person name="Del Olmo V."/>
            <person name="Hegedusova E."/>
            <person name="Saus E."/>
            <person name="Pryszcz L."/>
            <person name="Cillingova A."/>
            <person name="Nosek J."/>
            <person name="Gabaldon T."/>
        </authorList>
    </citation>
    <scope>NUCLEOTIDE SEQUENCE</scope>
    <source>
        <strain evidence="14">CBS 10844</strain>
    </source>
</reference>
<protein>
    <recommendedName>
        <fullName evidence="4 12">GPI ethanolamine phosphate transferase 2</fullName>
    </recommendedName>
</protein>
<evidence type="ECO:0000256" key="6">
    <source>
        <dbReference type="ARBA" id="ARBA00022679"/>
    </source>
</evidence>
<name>A0AAI9T030_9ASCO</name>
<dbReference type="InterPro" id="IPR002591">
    <property type="entry name" value="Phosphodiest/P_Trfase"/>
</dbReference>
<keyword evidence="7 12" id="KW-0812">Transmembrane</keyword>
<evidence type="ECO:0000256" key="9">
    <source>
        <dbReference type="ARBA" id="ARBA00022989"/>
    </source>
</evidence>
<keyword evidence="6 12" id="KW-0808">Transferase</keyword>
<feature type="domain" description="GPI ethanolamine phosphate transferase 2 C-terminal" evidence="13">
    <location>
        <begin position="434"/>
        <end position="913"/>
    </location>
</feature>
<keyword evidence="10 12" id="KW-0472">Membrane</keyword>
<dbReference type="EMBL" id="JAHUZD010000024">
    <property type="protein sequence ID" value="KAI3406388.2"/>
    <property type="molecule type" value="Genomic_DNA"/>
</dbReference>
<evidence type="ECO:0000313" key="15">
    <source>
        <dbReference type="Proteomes" id="UP001202479"/>
    </source>
</evidence>
<sequence>MIKSLKLGWALYLVISLANILGFVIFLKGFFPTKKVLPGFGTFYETEEANSTSALDPAASVSAASPFLDENGLPKYNKFILMVVDAMRSDFCFGKDSEFTFLQSLIYQGNAIPFTAYSNPPTVTLPRLKGITTGGTPSFLDAILNVADDYDNSQSLFTSDSWVHQFKQQNKSINFFGDDTWLKLFPGQFAEFEGTNSFFVSDFTEVDNNVTRHLDLQLKPNNNWHGLILHYLGLDHIGHKGGPDSVYMKPKQKEMDAIVKRLYQFIEEKENNDTLLILMGDHGMNEIGNHGGSSLGETSAALTVISPKLEMKMNKYSSTSPHPPPQTIQSSKYSYYNDILQIDLVPTMACLLNFPIPKNSLGVIPKQVVELWTEEKRRSILLQNCYQIMELYIAKNGKKGALWSTFLDLKSKVLPLDAYYAFLHDVQHELASSATEYNYNEMYLGVFLVSLSAIITIIIFNAYFLRFSHANFAKVVLFQVFTFLYAIHFHGSSFIEEEHQIWNFATSLILIYCGLAFFNVFEKRNKVFTLLFLFTSLRVLKSWNTAGQKWFSNNNISNYLQDNVELLWALNFATYFACTVLTYIQDRYGIGYALPESIHLLDTKDLGSFLSFTMIFVATSLSFIFKMVQFYVDGRSLPKILSWPLNWALVNFGVELNEYSAAATDPTSKFLLQKASVSLSKLSVNTLFGGLIIRLIIGRLRGRRVGRITDITNAVTIYLLHQTDCSNIPIFLVLMIAKFLLSKLVVQKTSNIDDYVLVITSLTLFLQNSTFFSMGNTNSLATVDLSNAYNGIESYNIFLVGLQTFTSNFAGPIFWSLSALQLIFEPSIVSCSKRKSKSVELIDYPKLTTTIILVKSLISLLFYSISAVGLIVSCINLRFHLFIWTVFSPKLLFFGSWLVFVNFLVDIVSAMVIVSV</sequence>
<dbReference type="Proteomes" id="UP001202479">
    <property type="component" value="Unassembled WGS sequence"/>
</dbReference>
<evidence type="ECO:0000256" key="5">
    <source>
        <dbReference type="ARBA" id="ARBA00022502"/>
    </source>
</evidence>
<dbReference type="Pfam" id="PF19316">
    <property type="entry name" value="PIGO_PIGG"/>
    <property type="match status" value="1"/>
</dbReference>
<gene>
    <name evidence="14" type="ORF">KGF56_000869</name>
</gene>
<keyword evidence="9 12" id="KW-1133">Transmembrane helix</keyword>
<feature type="transmembrane region" description="Helical" evidence="12">
    <location>
        <begin position="606"/>
        <end position="625"/>
    </location>
</feature>
<feature type="transmembrane region" description="Helical" evidence="12">
    <location>
        <begin position="566"/>
        <end position="585"/>
    </location>
</feature>
<feature type="transmembrane region" description="Helical" evidence="12">
    <location>
        <begin position="501"/>
        <end position="521"/>
    </location>
</feature>
<dbReference type="RefSeq" id="XP_049182133.1">
    <property type="nucleotide sequence ID" value="XM_049326822.1"/>
</dbReference>
<dbReference type="GO" id="GO:0051267">
    <property type="term" value="F:CP2 mannose-ethanolamine phosphotransferase activity"/>
    <property type="evidence" value="ECO:0007669"/>
    <property type="project" value="TreeGrafter"/>
</dbReference>
<evidence type="ECO:0000256" key="8">
    <source>
        <dbReference type="ARBA" id="ARBA00022824"/>
    </source>
</evidence>
<feature type="transmembrane region" description="Helical" evidence="12">
    <location>
        <begin position="7"/>
        <end position="27"/>
    </location>
</feature>
<dbReference type="InterPro" id="IPR017850">
    <property type="entry name" value="Alkaline_phosphatase_core_sf"/>
</dbReference>
<dbReference type="Gene3D" id="3.40.720.10">
    <property type="entry name" value="Alkaline Phosphatase, subunit A"/>
    <property type="match status" value="1"/>
</dbReference>
<dbReference type="PANTHER" id="PTHR23072:SF0">
    <property type="entry name" value="GPI ETHANOLAMINE PHOSPHATE TRANSFERASE 2"/>
    <property type="match status" value="1"/>
</dbReference>
<keyword evidence="11" id="KW-0325">Glycoprotein</keyword>
<dbReference type="GO" id="GO:0005789">
    <property type="term" value="C:endoplasmic reticulum membrane"/>
    <property type="evidence" value="ECO:0007669"/>
    <property type="project" value="UniProtKB-SubCell"/>
</dbReference>
<dbReference type="GeneID" id="73378486"/>
<dbReference type="InterPro" id="IPR039527">
    <property type="entry name" value="PIGG/GPI7"/>
</dbReference>
<feature type="transmembrane region" description="Helical" evidence="12">
    <location>
        <begin position="442"/>
        <end position="464"/>
    </location>
</feature>
<comment type="similarity">
    <text evidence="3 12">Belongs to the PIGG/PIGN/PIGO family. PIGG subfamily.</text>
</comment>
<dbReference type="AlphaFoldDB" id="A0AAI9T030"/>
<keyword evidence="8 12" id="KW-0256">Endoplasmic reticulum</keyword>
<comment type="function">
    <text evidence="12">Ethanolamine phosphate transferase involved in glycosylphosphatidylinositol-anchor biosynthesis. Transfers ethanolamine phosphate to the GPI second mannose.</text>
</comment>
<dbReference type="InterPro" id="IPR045687">
    <property type="entry name" value="PIGG/GPI7_C"/>
</dbReference>
<evidence type="ECO:0000256" key="3">
    <source>
        <dbReference type="ARBA" id="ARBA00005315"/>
    </source>
</evidence>
<comment type="pathway">
    <text evidence="2 12">Glycolipid biosynthesis; glycosylphosphatidylinositol-anchor biosynthesis.</text>
</comment>
<dbReference type="PANTHER" id="PTHR23072">
    <property type="entry name" value="PHOSPHATIDYLINOSITOL GLYCAN-RELATED"/>
    <property type="match status" value="1"/>
</dbReference>
<keyword evidence="15" id="KW-1185">Reference proteome</keyword>
<evidence type="ECO:0000256" key="2">
    <source>
        <dbReference type="ARBA" id="ARBA00004687"/>
    </source>
</evidence>
<organism evidence="14 15">
    <name type="scientific">Candida oxycetoniae</name>
    <dbReference type="NCBI Taxonomy" id="497107"/>
    <lineage>
        <taxon>Eukaryota</taxon>
        <taxon>Fungi</taxon>
        <taxon>Dikarya</taxon>
        <taxon>Ascomycota</taxon>
        <taxon>Saccharomycotina</taxon>
        <taxon>Pichiomycetes</taxon>
        <taxon>Debaryomycetaceae</taxon>
        <taxon>Candida/Lodderomyces clade</taxon>
        <taxon>Candida</taxon>
    </lineage>
</organism>
<feature type="transmembrane region" description="Helical" evidence="12">
    <location>
        <begin position="891"/>
        <end position="914"/>
    </location>
</feature>
<comment type="subcellular location">
    <subcellularLocation>
        <location evidence="1 12">Endoplasmic reticulum membrane</location>
        <topology evidence="1 12">Multi-pass membrane protein</topology>
    </subcellularLocation>
</comment>